<dbReference type="EMBL" id="LJIG01022455">
    <property type="protein sequence ID" value="KRT80504.1"/>
    <property type="molecule type" value="Genomic_DNA"/>
</dbReference>
<name>A0A0T6AZI8_9SCAR</name>
<protein>
    <submittedName>
        <fullName evidence="1">CRAL-TRIO domain containing protein</fullName>
    </submittedName>
</protein>
<accession>A0A0T6AZI8</accession>
<dbReference type="SUPFAM" id="SSF52087">
    <property type="entry name" value="CRAL/TRIO domain"/>
    <property type="match status" value="1"/>
</dbReference>
<sequence>MNGPISTNQPFIDGLKEFPVNKEKDLLKIKNWMATQAHLPTISDEYIYLFLHACYYAQDKTKHAIETYFTIRTNTPALFSNRDAMSAKVQTVMHMANLVRLPKATPEGYKVLLYSVKDTDYTKFIFSDAVKSFCMYNDCILSEDGLAEGYIVLFDMKGVSLGHLARVSLPALRAFMVYIQVSMITFLSIYKPLNIFRKPIQPD</sequence>
<evidence type="ECO:0000313" key="1">
    <source>
        <dbReference type="EMBL" id="KRT80504.1"/>
    </source>
</evidence>
<dbReference type="SUPFAM" id="SSF46938">
    <property type="entry name" value="CRAL/TRIO N-terminal domain"/>
    <property type="match status" value="1"/>
</dbReference>
<gene>
    <name evidence="1" type="ORF">AMK59_7284</name>
</gene>
<dbReference type="GO" id="GO:0016020">
    <property type="term" value="C:membrane"/>
    <property type="evidence" value="ECO:0007669"/>
    <property type="project" value="TreeGrafter"/>
</dbReference>
<dbReference type="Proteomes" id="UP000051574">
    <property type="component" value="Unassembled WGS sequence"/>
</dbReference>
<dbReference type="PANTHER" id="PTHR10174:SF222">
    <property type="entry name" value="GH10083P-RELATED"/>
    <property type="match status" value="1"/>
</dbReference>
<dbReference type="InterPro" id="IPR036865">
    <property type="entry name" value="CRAL-TRIO_dom_sf"/>
</dbReference>
<dbReference type="Gene3D" id="3.40.525.10">
    <property type="entry name" value="CRAL-TRIO lipid binding domain"/>
    <property type="match status" value="1"/>
</dbReference>
<proteinExistence type="predicted"/>
<reference evidence="1 2" key="1">
    <citation type="submission" date="2015-09" db="EMBL/GenBank/DDBJ databases">
        <title>Draft genome of the scarab beetle Oryctes borbonicus.</title>
        <authorList>
            <person name="Meyer J.M."/>
            <person name="Markov G.V."/>
            <person name="Baskaran P."/>
            <person name="Herrmann M."/>
            <person name="Sommer R.J."/>
            <person name="Roedelsperger C."/>
        </authorList>
    </citation>
    <scope>NUCLEOTIDE SEQUENCE [LARGE SCALE GENOMIC DNA]</scope>
    <source>
        <strain evidence="1">OB123</strain>
        <tissue evidence="1">Whole animal</tissue>
    </source>
</reference>
<dbReference type="GO" id="GO:1902936">
    <property type="term" value="F:phosphatidylinositol bisphosphate binding"/>
    <property type="evidence" value="ECO:0007669"/>
    <property type="project" value="TreeGrafter"/>
</dbReference>
<dbReference type="OrthoDB" id="1434354at2759"/>
<dbReference type="AlphaFoldDB" id="A0A0T6AZI8"/>
<comment type="caution">
    <text evidence="1">The sequence shown here is derived from an EMBL/GenBank/DDBJ whole genome shotgun (WGS) entry which is preliminary data.</text>
</comment>
<organism evidence="1 2">
    <name type="scientific">Oryctes borbonicus</name>
    <dbReference type="NCBI Taxonomy" id="1629725"/>
    <lineage>
        <taxon>Eukaryota</taxon>
        <taxon>Metazoa</taxon>
        <taxon>Ecdysozoa</taxon>
        <taxon>Arthropoda</taxon>
        <taxon>Hexapoda</taxon>
        <taxon>Insecta</taxon>
        <taxon>Pterygota</taxon>
        <taxon>Neoptera</taxon>
        <taxon>Endopterygota</taxon>
        <taxon>Coleoptera</taxon>
        <taxon>Polyphaga</taxon>
        <taxon>Scarabaeiformia</taxon>
        <taxon>Scarabaeidae</taxon>
        <taxon>Dynastinae</taxon>
        <taxon>Oryctes</taxon>
    </lineage>
</organism>
<dbReference type="PANTHER" id="PTHR10174">
    <property type="entry name" value="ALPHA-TOCOPHEROL TRANSFER PROTEIN-RELATED"/>
    <property type="match status" value="1"/>
</dbReference>
<evidence type="ECO:0000313" key="2">
    <source>
        <dbReference type="Proteomes" id="UP000051574"/>
    </source>
</evidence>
<dbReference type="InterPro" id="IPR036273">
    <property type="entry name" value="CRAL/TRIO_N_dom_sf"/>
</dbReference>
<keyword evidence="2" id="KW-1185">Reference proteome</keyword>